<name>A0A086SXR8_HAPC1</name>
<comment type="caution">
    <text evidence="2">The sequence shown here is derived from an EMBL/GenBank/DDBJ whole genome shotgun (WGS) entry which is preliminary data.</text>
</comment>
<feature type="compositionally biased region" description="Basic residues" evidence="1">
    <location>
        <begin position="32"/>
        <end position="41"/>
    </location>
</feature>
<reference evidence="3" key="1">
    <citation type="journal article" date="2014" name="Genome Announc.">
        <title>Genome sequence and annotation of Acremonium chrysogenum, producer of the beta-lactam antibiotic cephalosporin C.</title>
        <authorList>
            <person name="Terfehr D."/>
            <person name="Dahlmann T.A."/>
            <person name="Specht T."/>
            <person name="Zadra I."/>
            <person name="Kuernsteiner H."/>
            <person name="Kueck U."/>
        </authorList>
    </citation>
    <scope>NUCLEOTIDE SEQUENCE [LARGE SCALE GENOMIC DNA]</scope>
    <source>
        <strain evidence="3">ATCC 11550 / CBS 779.69 / DSM 880 / IAM 14645 / JCM 23072 / IMI 49137</strain>
    </source>
</reference>
<evidence type="ECO:0000313" key="3">
    <source>
        <dbReference type="Proteomes" id="UP000029964"/>
    </source>
</evidence>
<protein>
    <submittedName>
        <fullName evidence="2">Uncharacterized protein</fullName>
    </submittedName>
</protein>
<organism evidence="2 3">
    <name type="scientific">Hapsidospora chrysogenum (strain ATCC 11550 / CBS 779.69 / DSM 880 / IAM 14645 / JCM 23072 / IMI 49137)</name>
    <name type="common">Acremonium chrysogenum</name>
    <dbReference type="NCBI Taxonomy" id="857340"/>
    <lineage>
        <taxon>Eukaryota</taxon>
        <taxon>Fungi</taxon>
        <taxon>Dikarya</taxon>
        <taxon>Ascomycota</taxon>
        <taxon>Pezizomycotina</taxon>
        <taxon>Sordariomycetes</taxon>
        <taxon>Hypocreomycetidae</taxon>
        <taxon>Hypocreales</taxon>
        <taxon>Bionectriaceae</taxon>
        <taxon>Hapsidospora</taxon>
    </lineage>
</organism>
<dbReference type="STRING" id="857340.A0A086SXR8"/>
<feature type="region of interest" description="Disordered" evidence="1">
    <location>
        <begin position="1"/>
        <end position="51"/>
    </location>
</feature>
<dbReference type="Proteomes" id="UP000029964">
    <property type="component" value="Unassembled WGS sequence"/>
</dbReference>
<dbReference type="AlphaFoldDB" id="A0A086SXR8"/>
<gene>
    <name evidence="2" type="ORF">ACRE_073620</name>
</gene>
<evidence type="ECO:0000256" key="1">
    <source>
        <dbReference type="SAM" id="MobiDB-lite"/>
    </source>
</evidence>
<proteinExistence type="predicted"/>
<sequence length="613" mass="66917">MRSRALRRSEGPKTPEPTSQSDVDQPPSPPRQRFRLRKRNASQHNTAPTQQFLASVAAADMPIPSIEEPLVVDEDMADNMGHAFADPDNMDMSHSSARVRAFSPPKTPAPTGLGLSLPSDRFPDWSLESLSDSECESSRPSTARSTQTSASLFSQLSYASDGLSCVSSPTKEHVNHFDTFLSPQDANKTIKPPVRTIHSRRAPWTQPMSKHLWSTYMMYLQDPKVTPIRIGPSGVPPYGVVVRVAREARRSWRGSKTQCLAKNRSGSTTPTAEAPCPFVQWPHTHAATRAHLIEMCKANAGGKARNERYFARSPTPFGKTVTRSRARRTTPARSPSVFSSSDMALSLALSTSDSMQLGGPLAQLTGSEPQRRMEDTPATLFETKPPANLPVPLPEQRPRLGSPFVAKSYGPSSSSSLADALGMGSELPRQSHTLGPRRSLRSPARLNRSRSNTQKRRSARQNMEPRRTKRPSLPSDMWSEPAASPIAPASDSNDPFSSTLGEGIMGSHIKPQQSLDLPPSLPPTGPSQSAADGPARLGSPFIGLPSSFSFPVRGGGPTGIDSALRRPFATVRQSLDEDNTPRTPLPARLAYLDERLKQIRQRGEERRRSESPL</sequence>
<dbReference type="EMBL" id="JPKY01000110">
    <property type="protein sequence ID" value="KFH41900.1"/>
    <property type="molecule type" value="Genomic_DNA"/>
</dbReference>
<feature type="region of interest" description="Disordered" evidence="1">
    <location>
        <begin position="380"/>
        <end position="537"/>
    </location>
</feature>
<feature type="compositionally biased region" description="Low complexity" evidence="1">
    <location>
        <begin position="479"/>
        <end position="495"/>
    </location>
</feature>
<dbReference type="HOGENOM" id="CLU_012261_0_0_1"/>
<keyword evidence="3" id="KW-1185">Reference proteome</keyword>
<feature type="region of interest" description="Disordered" evidence="1">
    <location>
        <begin position="313"/>
        <end position="339"/>
    </location>
</feature>
<feature type="compositionally biased region" description="Polar residues" evidence="1">
    <location>
        <begin position="139"/>
        <end position="149"/>
    </location>
</feature>
<feature type="region of interest" description="Disordered" evidence="1">
    <location>
        <begin position="81"/>
        <end position="149"/>
    </location>
</feature>
<evidence type="ECO:0000313" key="2">
    <source>
        <dbReference type="EMBL" id="KFH41900.1"/>
    </source>
</evidence>
<feature type="compositionally biased region" description="Polar residues" evidence="1">
    <location>
        <begin position="42"/>
        <end position="51"/>
    </location>
</feature>
<accession>A0A086SXR8</accession>
<dbReference type="OrthoDB" id="419770at2759"/>